<gene>
    <name evidence="1" type="ORF">MRB53_021129</name>
</gene>
<reference evidence="1 2" key="1">
    <citation type="journal article" date="2022" name="Hortic Res">
        <title>A haplotype resolved chromosomal level avocado genome allows analysis of novel avocado genes.</title>
        <authorList>
            <person name="Nath O."/>
            <person name="Fletcher S.J."/>
            <person name="Hayward A."/>
            <person name="Shaw L.M."/>
            <person name="Masouleh A.K."/>
            <person name="Furtado A."/>
            <person name="Henry R.J."/>
            <person name="Mitter N."/>
        </authorList>
    </citation>
    <scope>NUCLEOTIDE SEQUENCE [LARGE SCALE GENOMIC DNA]</scope>
    <source>
        <strain evidence="2">cv. Hass</strain>
    </source>
</reference>
<name>A0ACC2L2V7_PERAE</name>
<evidence type="ECO:0000313" key="2">
    <source>
        <dbReference type="Proteomes" id="UP001234297"/>
    </source>
</evidence>
<keyword evidence="2" id="KW-1185">Reference proteome</keyword>
<dbReference type="EMBL" id="CM056814">
    <property type="protein sequence ID" value="KAJ8627822.1"/>
    <property type="molecule type" value="Genomic_DNA"/>
</dbReference>
<organism evidence="1 2">
    <name type="scientific">Persea americana</name>
    <name type="common">Avocado</name>
    <dbReference type="NCBI Taxonomy" id="3435"/>
    <lineage>
        <taxon>Eukaryota</taxon>
        <taxon>Viridiplantae</taxon>
        <taxon>Streptophyta</taxon>
        <taxon>Embryophyta</taxon>
        <taxon>Tracheophyta</taxon>
        <taxon>Spermatophyta</taxon>
        <taxon>Magnoliopsida</taxon>
        <taxon>Magnoliidae</taxon>
        <taxon>Laurales</taxon>
        <taxon>Lauraceae</taxon>
        <taxon>Persea</taxon>
    </lineage>
</organism>
<sequence length="250" mass="27974">MEELPAPRNHTIPQTHSPPLLSQIPPSQSQPLPQLEQISQVPRPLELVQATSIPPIPGHGSPLVLSSPAWDRAQLELLQKHLLGLFASELGFHWIPLSSLSLNCQLLQFEQLVSVKDIYQSNIDVSISNSQWKYRLLRFGFTDGCSQVIAIEYLPIPAISEETAPGTKCMYQSSMSVVSSMVSSEIRRGKYLVMSSMTLEQLSRRMQITIYDDFNVSPVEPMQEVKPSHTMRSYSQREKTNGKDSGIASQ</sequence>
<protein>
    <submittedName>
        <fullName evidence="1">Uncharacterized protein</fullName>
    </submittedName>
</protein>
<comment type="caution">
    <text evidence="1">The sequence shown here is derived from an EMBL/GenBank/DDBJ whole genome shotgun (WGS) entry which is preliminary data.</text>
</comment>
<dbReference type="Proteomes" id="UP001234297">
    <property type="component" value="Chromosome 6"/>
</dbReference>
<proteinExistence type="predicted"/>
<evidence type="ECO:0000313" key="1">
    <source>
        <dbReference type="EMBL" id="KAJ8627822.1"/>
    </source>
</evidence>
<accession>A0ACC2L2V7</accession>